<evidence type="ECO:0000313" key="3">
    <source>
        <dbReference type="Proteomes" id="UP001216390"/>
    </source>
</evidence>
<keyword evidence="2" id="KW-0378">Hydrolase</keyword>
<gene>
    <name evidence="2" type="ORF">PO878_03340</name>
</gene>
<evidence type="ECO:0000313" key="2">
    <source>
        <dbReference type="EMBL" id="WCO67757.1"/>
    </source>
</evidence>
<feature type="domain" description="AB hydrolase-1" evidence="1">
    <location>
        <begin position="24"/>
        <end position="252"/>
    </location>
</feature>
<name>A0AAE9YFT6_9ACTN</name>
<proteinExistence type="predicted"/>
<dbReference type="GO" id="GO:0004806">
    <property type="term" value="F:triacylglycerol lipase activity"/>
    <property type="evidence" value="ECO:0007669"/>
    <property type="project" value="TreeGrafter"/>
</dbReference>
<dbReference type="PRINTS" id="PR00111">
    <property type="entry name" value="ABHYDROLASE"/>
</dbReference>
<reference evidence="2" key="1">
    <citation type="submission" date="2023-01" db="EMBL/GenBank/DDBJ databases">
        <title>The diversity of Class Acidimicrobiia in South China Sea sediment environments and the proposal of Iamia marina sp. nov., a novel species of the genus Iamia.</title>
        <authorList>
            <person name="He Y."/>
            <person name="Tian X."/>
        </authorList>
    </citation>
    <scope>NUCLEOTIDE SEQUENCE</scope>
    <source>
        <strain evidence="2">DSM 19957</strain>
    </source>
</reference>
<organism evidence="2 3">
    <name type="scientific">Iamia majanohamensis</name>
    <dbReference type="NCBI Taxonomy" id="467976"/>
    <lineage>
        <taxon>Bacteria</taxon>
        <taxon>Bacillati</taxon>
        <taxon>Actinomycetota</taxon>
        <taxon>Acidimicrobiia</taxon>
        <taxon>Acidimicrobiales</taxon>
        <taxon>Iamiaceae</taxon>
        <taxon>Iamia</taxon>
    </lineage>
</organism>
<dbReference type="SUPFAM" id="SSF53474">
    <property type="entry name" value="alpha/beta-Hydrolases"/>
    <property type="match status" value="1"/>
</dbReference>
<dbReference type="PANTHER" id="PTHR43433">
    <property type="entry name" value="HYDROLASE, ALPHA/BETA FOLD FAMILY PROTEIN"/>
    <property type="match status" value="1"/>
</dbReference>
<dbReference type="RefSeq" id="WP_272737278.1">
    <property type="nucleotide sequence ID" value="NZ_CP116942.1"/>
</dbReference>
<protein>
    <submittedName>
        <fullName evidence="2">Alpha/beta hydrolase</fullName>
    </submittedName>
</protein>
<dbReference type="InterPro" id="IPR000073">
    <property type="entry name" value="AB_hydrolase_1"/>
</dbReference>
<evidence type="ECO:0000259" key="1">
    <source>
        <dbReference type="Pfam" id="PF00561"/>
    </source>
</evidence>
<dbReference type="InterPro" id="IPR050471">
    <property type="entry name" value="AB_hydrolase"/>
</dbReference>
<sequence>MAYVRGEDGTRLHYQVWGPRHGEPLLLVHGLGADHRGWIMQRRALGSRYRCIAFDNRGVGSSDKPRGPYDMEVMADDALRVLEAAGHGSAHVVGVSMGGILSQVIAVRNPDRVRSLTLAATACRHLPWRRELLEEWVETAEQHGMGVFVRDNMRWLMGPRSLRRIWPLTAVLAPLVVNVPPHGFAAQARAILAMDDALADELAEVRAPTLVTVGSQDILTPRGDSQELAERIPTAELVVIRGGAHLVQAEHAGTFNRVVRAHLDAHSTGAAEPDLAATG</sequence>
<accession>A0AAE9YFT6</accession>
<dbReference type="PANTHER" id="PTHR43433:SF5">
    <property type="entry name" value="AB HYDROLASE-1 DOMAIN-CONTAINING PROTEIN"/>
    <property type="match status" value="1"/>
</dbReference>
<dbReference type="GO" id="GO:0046503">
    <property type="term" value="P:glycerolipid catabolic process"/>
    <property type="evidence" value="ECO:0007669"/>
    <property type="project" value="TreeGrafter"/>
</dbReference>
<dbReference type="InterPro" id="IPR029058">
    <property type="entry name" value="AB_hydrolase_fold"/>
</dbReference>
<dbReference type="Gene3D" id="3.40.50.1820">
    <property type="entry name" value="alpha/beta hydrolase"/>
    <property type="match status" value="1"/>
</dbReference>
<dbReference type="Pfam" id="PF00561">
    <property type="entry name" value="Abhydrolase_1"/>
    <property type="match status" value="1"/>
</dbReference>
<dbReference type="EMBL" id="CP116942">
    <property type="protein sequence ID" value="WCO67757.1"/>
    <property type="molecule type" value="Genomic_DNA"/>
</dbReference>
<dbReference type="AlphaFoldDB" id="A0AAE9YFT6"/>
<dbReference type="KEGG" id="ima:PO878_03340"/>
<dbReference type="Proteomes" id="UP001216390">
    <property type="component" value="Chromosome"/>
</dbReference>
<keyword evidence="3" id="KW-1185">Reference proteome</keyword>